<dbReference type="InterPro" id="IPR036097">
    <property type="entry name" value="HisK_dim/P_sf"/>
</dbReference>
<dbReference type="PRINTS" id="PR00344">
    <property type="entry name" value="BCTRLSENSOR"/>
</dbReference>
<evidence type="ECO:0000256" key="4">
    <source>
        <dbReference type="ARBA" id="ARBA00022679"/>
    </source>
</evidence>
<feature type="domain" description="PAC" evidence="9">
    <location>
        <begin position="82"/>
        <end position="132"/>
    </location>
</feature>
<dbReference type="SMART" id="SM00091">
    <property type="entry name" value="PAS"/>
    <property type="match status" value="3"/>
</dbReference>
<dbReference type="CDD" id="cd00075">
    <property type="entry name" value="HATPase"/>
    <property type="match status" value="1"/>
</dbReference>
<dbReference type="InterPro" id="IPR005467">
    <property type="entry name" value="His_kinase_dom"/>
</dbReference>
<dbReference type="PANTHER" id="PTHR43711:SF26">
    <property type="entry name" value="SENSOR HISTIDINE KINASE RCSC"/>
    <property type="match status" value="1"/>
</dbReference>
<dbReference type="RefSeq" id="WP_188216091.1">
    <property type="nucleotide sequence ID" value="NZ_BAABGH010000005.1"/>
</dbReference>
<evidence type="ECO:0000256" key="1">
    <source>
        <dbReference type="ARBA" id="ARBA00000085"/>
    </source>
</evidence>
<dbReference type="InterPro" id="IPR003594">
    <property type="entry name" value="HATPase_dom"/>
</dbReference>
<dbReference type="SMART" id="SM00387">
    <property type="entry name" value="HATPase_c"/>
    <property type="match status" value="1"/>
</dbReference>
<protein>
    <recommendedName>
        <fullName evidence="2">histidine kinase</fullName>
        <ecNumber evidence="2">2.7.13.3</ecNumber>
    </recommendedName>
</protein>
<dbReference type="SUPFAM" id="SSF47384">
    <property type="entry name" value="Homodimeric domain of signal transducing histidine kinase"/>
    <property type="match status" value="1"/>
</dbReference>
<evidence type="ECO:0000259" key="7">
    <source>
        <dbReference type="PROSITE" id="PS50109"/>
    </source>
</evidence>
<dbReference type="InterPro" id="IPR003661">
    <property type="entry name" value="HisK_dim/P_dom"/>
</dbReference>
<dbReference type="Pfam" id="PF13426">
    <property type="entry name" value="PAS_9"/>
    <property type="match status" value="3"/>
</dbReference>
<evidence type="ECO:0000256" key="3">
    <source>
        <dbReference type="ARBA" id="ARBA00022553"/>
    </source>
</evidence>
<evidence type="ECO:0000313" key="10">
    <source>
        <dbReference type="EMBL" id="MBD0835598.1"/>
    </source>
</evidence>
<keyword evidence="6" id="KW-0902">Two-component regulatory system</keyword>
<gene>
    <name evidence="10" type="ORF">ICJ84_09130</name>
</gene>
<keyword evidence="3" id="KW-0597">Phosphoprotein</keyword>
<dbReference type="Gene3D" id="3.30.450.20">
    <property type="entry name" value="PAS domain"/>
    <property type="match status" value="3"/>
</dbReference>
<dbReference type="PROSITE" id="PS50113">
    <property type="entry name" value="PAC"/>
    <property type="match status" value="3"/>
</dbReference>
<dbReference type="Pfam" id="PF02518">
    <property type="entry name" value="HATPase_c"/>
    <property type="match status" value="1"/>
</dbReference>
<keyword evidence="11" id="KW-1185">Reference proteome</keyword>
<accession>A0A8J6Q6J7</accession>
<dbReference type="AlphaFoldDB" id="A0A8J6Q6J7"/>
<dbReference type="EMBL" id="JACVXC010000003">
    <property type="protein sequence ID" value="MBD0835598.1"/>
    <property type="molecule type" value="Genomic_DNA"/>
</dbReference>
<dbReference type="Gene3D" id="3.30.565.10">
    <property type="entry name" value="Histidine kinase-like ATPase, C-terminal domain"/>
    <property type="match status" value="1"/>
</dbReference>
<dbReference type="InterPro" id="IPR004358">
    <property type="entry name" value="Sig_transdc_His_kin-like_C"/>
</dbReference>
<dbReference type="NCBIfam" id="TIGR00229">
    <property type="entry name" value="sensory_box"/>
    <property type="match status" value="3"/>
</dbReference>
<dbReference type="GO" id="GO:0000155">
    <property type="term" value="F:phosphorelay sensor kinase activity"/>
    <property type="evidence" value="ECO:0007669"/>
    <property type="project" value="InterPro"/>
</dbReference>
<evidence type="ECO:0000256" key="6">
    <source>
        <dbReference type="ARBA" id="ARBA00023012"/>
    </source>
</evidence>
<feature type="domain" description="PAS" evidence="8">
    <location>
        <begin position="135"/>
        <end position="188"/>
    </location>
</feature>
<dbReference type="PROSITE" id="PS50109">
    <property type="entry name" value="HIS_KIN"/>
    <property type="match status" value="1"/>
</dbReference>
<dbReference type="SMART" id="SM00086">
    <property type="entry name" value="PAC"/>
    <property type="match status" value="3"/>
</dbReference>
<comment type="caution">
    <text evidence="10">The sequence shown here is derived from an EMBL/GenBank/DDBJ whole genome shotgun (WGS) entry which is preliminary data.</text>
</comment>
<evidence type="ECO:0000313" key="11">
    <source>
        <dbReference type="Proteomes" id="UP000602057"/>
    </source>
</evidence>
<dbReference type="SMART" id="SM00388">
    <property type="entry name" value="HisKA"/>
    <property type="match status" value="1"/>
</dbReference>
<dbReference type="InterPro" id="IPR035965">
    <property type="entry name" value="PAS-like_dom_sf"/>
</dbReference>
<dbReference type="InterPro" id="IPR050736">
    <property type="entry name" value="Sensor_HK_Regulatory"/>
</dbReference>
<evidence type="ECO:0000259" key="8">
    <source>
        <dbReference type="PROSITE" id="PS50112"/>
    </source>
</evidence>
<dbReference type="InterPro" id="IPR000700">
    <property type="entry name" value="PAS-assoc_C"/>
</dbReference>
<dbReference type="Proteomes" id="UP000602057">
    <property type="component" value="Unassembled WGS sequence"/>
</dbReference>
<dbReference type="PANTHER" id="PTHR43711">
    <property type="entry name" value="TWO-COMPONENT HISTIDINE KINASE"/>
    <property type="match status" value="1"/>
</dbReference>
<feature type="domain" description="Histidine kinase" evidence="7">
    <location>
        <begin position="408"/>
        <end position="624"/>
    </location>
</feature>
<feature type="domain" description="PAC" evidence="9">
    <location>
        <begin position="205"/>
        <end position="257"/>
    </location>
</feature>
<sequence>MFHQDQEIFNILLETVSLGVVIVDSDQVLKEVNAASETMFGYSKQELLGQSLNVLIPSTYHPNHSKYFDQFIKEGKRRKMSESADIFGLKKNGSIFPVEIELNPFTSGNKSYVIALISDISEKKEVEKNLMLRTQALDSAKSGIVITDALKPDNPIIYFNSTFQTLTGYSDDEILNHNIKFLQRKDQNQKPLQKLKEAMLMGESCQATLRSYRKDGSMFWNDMYVFPITNSRGYVTNFVAIQNDVTLKKIAEEERLHLASIFDESLNEIYVFESKTLKFINANYGAQKNIGYTLEELKTMTPLNITSPETEAKFKNTIQQLLKTHIEKIEFESVHQRKDGSKYPVEVHLQSSVLNDKNVFVAIILDITERKNYTTELEHKVEERTQQLKQALSKEKELNELKTSFLSLVSHEFKTPLSAILTSCELLGKYQLEEHQDKRNKHIKTIKDKVHFLNNILNDFLSVEKLETGKVNYRFTDFKLSKVVNEAVYDANMHLKEGQQIKYPENIDDLSLYQDEKIIQLILSNLLYNAIKYSPKGTSIDLYVHQDGSNTHIKVKDNGIGIPEKDQKHIFERYFRAENVLNTQGTGIGLNIVKNHIENLGGSICFETQEHVGSTFSITFPNAAEL</sequence>
<dbReference type="InterPro" id="IPR036890">
    <property type="entry name" value="HATPase_C_sf"/>
</dbReference>
<evidence type="ECO:0000256" key="5">
    <source>
        <dbReference type="ARBA" id="ARBA00022777"/>
    </source>
</evidence>
<dbReference type="Gene3D" id="1.10.287.130">
    <property type="match status" value="1"/>
</dbReference>
<keyword evidence="5" id="KW-0418">Kinase</keyword>
<reference evidence="10" key="2">
    <citation type="submission" date="2020-09" db="EMBL/GenBank/DDBJ databases">
        <authorList>
            <person name="Wu Z."/>
        </authorList>
    </citation>
    <scope>NUCLEOTIDE SEQUENCE</scope>
    <source>
        <strain evidence="10">SC17</strain>
    </source>
</reference>
<dbReference type="FunFam" id="3.30.565.10:FF:000006">
    <property type="entry name" value="Sensor histidine kinase WalK"/>
    <property type="match status" value="1"/>
</dbReference>
<proteinExistence type="predicted"/>
<organism evidence="10 11">
    <name type="scientific">Aestuariibaculum suncheonense</name>
    <dbReference type="NCBI Taxonomy" id="1028745"/>
    <lineage>
        <taxon>Bacteria</taxon>
        <taxon>Pseudomonadati</taxon>
        <taxon>Bacteroidota</taxon>
        <taxon>Flavobacteriia</taxon>
        <taxon>Flavobacteriales</taxon>
        <taxon>Flavobacteriaceae</taxon>
    </lineage>
</organism>
<feature type="domain" description="PAC" evidence="9">
    <location>
        <begin position="327"/>
        <end position="379"/>
    </location>
</feature>
<reference evidence="10" key="1">
    <citation type="journal article" date="2013" name="Int. J. Syst. Evol. Microbiol.">
        <title>Aestuariibaculum suncheonense gen. nov., sp. nov., a marine bacterium of the family Flavobacteriaceae isolated from a tidal flat and emended descriptions of the genera Gaetbulibacter and Tamlana.</title>
        <authorList>
            <person name="Jeong S.H."/>
            <person name="Park M.S."/>
            <person name="Jin H.M."/>
            <person name="Lee K."/>
            <person name="Park W."/>
            <person name="Jeon C.O."/>
        </authorList>
    </citation>
    <scope>NUCLEOTIDE SEQUENCE</scope>
    <source>
        <strain evidence="10">SC17</strain>
    </source>
</reference>
<dbReference type="CDD" id="cd00130">
    <property type="entry name" value="PAS"/>
    <property type="match status" value="3"/>
</dbReference>
<dbReference type="EC" id="2.7.13.3" evidence="2"/>
<keyword evidence="4" id="KW-0808">Transferase</keyword>
<dbReference type="CDD" id="cd00082">
    <property type="entry name" value="HisKA"/>
    <property type="match status" value="1"/>
</dbReference>
<feature type="domain" description="PAS" evidence="8">
    <location>
        <begin position="5"/>
        <end position="79"/>
    </location>
</feature>
<dbReference type="SUPFAM" id="SSF55785">
    <property type="entry name" value="PYP-like sensor domain (PAS domain)"/>
    <property type="match status" value="3"/>
</dbReference>
<name>A0A8J6Q6J7_9FLAO</name>
<dbReference type="SUPFAM" id="SSF55874">
    <property type="entry name" value="ATPase domain of HSP90 chaperone/DNA topoisomerase II/histidine kinase"/>
    <property type="match status" value="1"/>
</dbReference>
<dbReference type="Pfam" id="PF00512">
    <property type="entry name" value="HisKA"/>
    <property type="match status" value="1"/>
</dbReference>
<evidence type="ECO:0000256" key="2">
    <source>
        <dbReference type="ARBA" id="ARBA00012438"/>
    </source>
</evidence>
<dbReference type="InterPro" id="IPR000014">
    <property type="entry name" value="PAS"/>
</dbReference>
<comment type="catalytic activity">
    <reaction evidence="1">
        <text>ATP + protein L-histidine = ADP + protein N-phospho-L-histidine.</text>
        <dbReference type="EC" id="2.7.13.3"/>
    </reaction>
</comment>
<dbReference type="PROSITE" id="PS50112">
    <property type="entry name" value="PAS"/>
    <property type="match status" value="3"/>
</dbReference>
<feature type="domain" description="PAS" evidence="8">
    <location>
        <begin position="254"/>
        <end position="325"/>
    </location>
</feature>
<dbReference type="InterPro" id="IPR001610">
    <property type="entry name" value="PAC"/>
</dbReference>
<evidence type="ECO:0000259" key="9">
    <source>
        <dbReference type="PROSITE" id="PS50113"/>
    </source>
</evidence>